<proteinExistence type="predicted"/>
<dbReference type="AlphaFoldDB" id="A0AAN7GJN1"/>
<comment type="caution">
    <text evidence="1">The sequence shown here is derived from an EMBL/GenBank/DDBJ whole genome shotgun (WGS) entry which is preliminary data.</text>
</comment>
<dbReference type="EMBL" id="JAXIOK010000021">
    <property type="protein sequence ID" value="KAK4745381.1"/>
    <property type="molecule type" value="Genomic_DNA"/>
</dbReference>
<evidence type="ECO:0000313" key="2">
    <source>
        <dbReference type="Proteomes" id="UP001345219"/>
    </source>
</evidence>
<dbReference type="GO" id="GO:0061908">
    <property type="term" value="C:phagophore"/>
    <property type="evidence" value="ECO:0007669"/>
    <property type="project" value="TreeGrafter"/>
</dbReference>
<sequence length="407" mass="44617">MAMDVKGLKWATNIYQKFEAMCLEVEEIVYQDTVKYVENQVQTVGASVKKFYSDVMEDLLPSPSLDPGKVANSEFVLEPFNHVEICKKPKPMMKKEPPKVDIGQFTKRSKAAGIEETNHAAVTSTVGTHVVDNLLPSTVLDGSENVAPPSELFPPTSFNNCTLLNGSVESEVPVNSGETDYQSSEVLKRNFKMSHQEISSACLVSSESDQGDLLDEGNGETETRNEAISIPLVHYFPSNKSLLESESAQRSRSAKSNASIEGLSVVPRISDNSWDICTDSFGTSSINEDLFGNIHKETGLSNPECAVLDHSDEIKLGESCFIVDGDELQFVAEPSKGRPYKIKFRNVLSSRKRGSRAQEYKQLAAQFANNAKCHDESAPCQVMTLSSTESSGSLVAHSPGESEWELL</sequence>
<organism evidence="1 2">
    <name type="scientific">Trapa incisa</name>
    <dbReference type="NCBI Taxonomy" id="236973"/>
    <lineage>
        <taxon>Eukaryota</taxon>
        <taxon>Viridiplantae</taxon>
        <taxon>Streptophyta</taxon>
        <taxon>Embryophyta</taxon>
        <taxon>Tracheophyta</taxon>
        <taxon>Spermatophyta</taxon>
        <taxon>Magnoliopsida</taxon>
        <taxon>eudicotyledons</taxon>
        <taxon>Gunneridae</taxon>
        <taxon>Pentapetalae</taxon>
        <taxon>rosids</taxon>
        <taxon>malvids</taxon>
        <taxon>Myrtales</taxon>
        <taxon>Lythraceae</taxon>
        <taxon>Trapa</taxon>
    </lineage>
</organism>
<dbReference type="PANTHER" id="PTHR34659">
    <property type="entry name" value="BNAA05G11610D PROTEIN"/>
    <property type="match status" value="1"/>
</dbReference>
<reference evidence="1 2" key="1">
    <citation type="journal article" date="2023" name="Hortic Res">
        <title>Pangenome of water caltrop reveals structural variations and asymmetric subgenome divergence after allopolyploidization.</title>
        <authorList>
            <person name="Zhang X."/>
            <person name="Chen Y."/>
            <person name="Wang L."/>
            <person name="Yuan Y."/>
            <person name="Fang M."/>
            <person name="Shi L."/>
            <person name="Lu R."/>
            <person name="Comes H.P."/>
            <person name="Ma Y."/>
            <person name="Chen Y."/>
            <person name="Huang G."/>
            <person name="Zhou Y."/>
            <person name="Zheng Z."/>
            <person name="Qiu Y."/>
        </authorList>
    </citation>
    <scope>NUCLEOTIDE SEQUENCE [LARGE SCALE GENOMIC DNA]</scope>
    <source>
        <tissue evidence="1">Roots</tissue>
    </source>
</reference>
<dbReference type="InterPro" id="IPR053273">
    <property type="entry name" value="CST_Regulator"/>
</dbReference>
<dbReference type="GO" id="GO:0005776">
    <property type="term" value="C:autophagosome"/>
    <property type="evidence" value="ECO:0007669"/>
    <property type="project" value="TreeGrafter"/>
</dbReference>
<gene>
    <name evidence="1" type="ORF">SAY87_011693</name>
</gene>
<protein>
    <submittedName>
        <fullName evidence="1">Uncharacterized protein</fullName>
    </submittedName>
</protein>
<dbReference type="Proteomes" id="UP001345219">
    <property type="component" value="Chromosome 10"/>
</dbReference>
<evidence type="ECO:0000313" key="1">
    <source>
        <dbReference type="EMBL" id="KAK4745381.1"/>
    </source>
</evidence>
<keyword evidence="2" id="KW-1185">Reference proteome</keyword>
<name>A0AAN7GJN1_9MYRT</name>
<dbReference type="GO" id="GO:0006950">
    <property type="term" value="P:response to stress"/>
    <property type="evidence" value="ECO:0007669"/>
    <property type="project" value="TreeGrafter"/>
</dbReference>
<dbReference type="PANTHER" id="PTHR34659:SF1">
    <property type="entry name" value="PROTEIN EGT2"/>
    <property type="match status" value="1"/>
</dbReference>
<accession>A0AAN7GJN1</accession>